<evidence type="ECO:0000313" key="10">
    <source>
        <dbReference type="Proteomes" id="UP001431449"/>
    </source>
</evidence>
<dbReference type="PANTHER" id="PTHR21256">
    <property type="entry name" value="HISTIDINOL DEHYDROGENASE HDH"/>
    <property type="match status" value="1"/>
</dbReference>
<dbReference type="PROSITE" id="PS00611">
    <property type="entry name" value="HISOL_DEHYDROGENASE"/>
    <property type="match status" value="1"/>
</dbReference>
<reference evidence="9" key="1">
    <citation type="submission" date="2022-04" db="EMBL/GenBank/DDBJ databases">
        <title>Lysobacter sp. CAU 1642 isolated from sea sand.</title>
        <authorList>
            <person name="Kim W."/>
        </authorList>
    </citation>
    <scope>NUCLEOTIDE SEQUENCE</scope>
    <source>
        <strain evidence="9">CAU 1642</strain>
    </source>
</reference>
<feature type="active site" description="Proton acceptor" evidence="6">
    <location>
        <position position="329"/>
    </location>
</feature>
<comment type="function">
    <text evidence="6">Catalyzes the sequential NAD-dependent oxidations of L-histidinol to L-histidinaldehyde and then to L-histidine.</text>
</comment>
<dbReference type="Proteomes" id="UP001431449">
    <property type="component" value="Unassembled WGS sequence"/>
</dbReference>
<keyword evidence="3 6" id="KW-0479">Metal-binding</keyword>
<keyword evidence="2 6" id="KW-0028">Amino-acid biosynthesis</keyword>
<evidence type="ECO:0000256" key="6">
    <source>
        <dbReference type="HAMAP-Rule" id="MF_01024"/>
    </source>
</evidence>
<feature type="binding site" evidence="6">
    <location>
        <position position="214"/>
    </location>
    <ligand>
        <name>NAD(+)</name>
        <dbReference type="ChEBI" id="CHEBI:57540"/>
    </ligand>
</feature>
<evidence type="ECO:0000256" key="2">
    <source>
        <dbReference type="ARBA" id="ARBA00022605"/>
    </source>
</evidence>
<feature type="binding site" evidence="6">
    <location>
        <position position="422"/>
    </location>
    <ligand>
        <name>substrate</name>
    </ligand>
</feature>
<feature type="binding site" evidence="6">
    <location>
        <position position="265"/>
    </location>
    <ligand>
        <name>substrate</name>
    </ligand>
</feature>
<evidence type="ECO:0000256" key="7">
    <source>
        <dbReference type="PIRNR" id="PIRNR000099"/>
    </source>
</evidence>
<dbReference type="RefSeq" id="WP_248211325.1">
    <property type="nucleotide sequence ID" value="NZ_JALNMH010000017.1"/>
</dbReference>
<dbReference type="InterPro" id="IPR001692">
    <property type="entry name" value="Histidinol_DH_CS"/>
</dbReference>
<dbReference type="InterPro" id="IPR016161">
    <property type="entry name" value="Ald_DH/histidinol_DH"/>
</dbReference>
<feature type="active site" description="Proton acceptor" evidence="6">
    <location>
        <position position="330"/>
    </location>
</feature>
<keyword evidence="10" id="KW-1185">Reference proteome</keyword>
<evidence type="ECO:0000256" key="4">
    <source>
        <dbReference type="ARBA" id="ARBA00022833"/>
    </source>
</evidence>
<dbReference type="NCBIfam" id="TIGR00069">
    <property type="entry name" value="hisD"/>
    <property type="match status" value="1"/>
</dbReference>
<evidence type="ECO:0000256" key="3">
    <source>
        <dbReference type="ARBA" id="ARBA00022723"/>
    </source>
</evidence>
<dbReference type="InterPro" id="IPR022695">
    <property type="entry name" value="Histidinol_DH_monofunct"/>
</dbReference>
<name>A0ABT0GLH4_9GAMM</name>
<keyword evidence="5 6" id="KW-0560">Oxidoreductase</keyword>
<evidence type="ECO:0000256" key="5">
    <source>
        <dbReference type="ARBA" id="ARBA00023002"/>
    </source>
</evidence>
<sequence>MKLEPIIWNTLDVAAQRQALERAVLAEDDSVRHAVARVIAQVRADGDATLRALTRRFDGCELAELAVSPAEFEAAEAEVGAELKQAMISAAGRIAAFHRAGAPQPYALDTAEGVRCERLLRPLDRVGLYVPAGSAPLPSTALMLCVPAQIAGCPEAVLCSPPTPEGRVDAAVLVAARLCGVSRVFKLGGAQAIAAMAFGSESVPACDKLFGPGNAYVTEAKKQVSAMMGGPAIDMPAGPSEVLVIADDAADPVFLAADLLSQAEHGPDSQAILLTDSEAQARRVADEMDRQAAELPRSEIVGRSMQHARLIVMPDLAAAFEVSNRYAPEHLIVNVADARSWLPKVRAAGSVFLGPWSPEALGDYCSGTNHVLPTYGAARAYSGVSVQSFLRQITVQEVSPAGLRAIGNDAAVMARAERLVAHERAVTLRLSRLGDAA</sequence>
<dbReference type="SUPFAM" id="SSF53720">
    <property type="entry name" value="ALDH-like"/>
    <property type="match status" value="1"/>
</dbReference>
<feature type="binding site" evidence="6">
    <location>
        <position position="422"/>
    </location>
    <ligand>
        <name>Zn(2+)</name>
        <dbReference type="ChEBI" id="CHEBI:29105"/>
    </ligand>
</feature>
<feature type="binding site" evidence="6">
    <location>
        <position position="265"/>
    </location>
    <ligand>
        <name>Zn(2+)</name>
        <dbReference type="ChEBI" id="CHEBI:29105"/>
    </ligand>
</feature>
<comment type="similarity">
    <text evidence="1 6 7 8">Belongs to the histidinol dehydrogenase family.</text>
</comment>
<dbReference type="CDD" id="cd06572">
    <property type="entry name" value="Histidinol_dh"/>
    <property type="match status" value="1"/>
</dbReference>
<protein>
    <recommendedName>
        <fullName evidence="6">Histidinol dehydrogenase</fullName>
        <shortName evidence="6">HDH</shortName>
        <ecNumber evidence="6">1.1.1.23</ecNumber>
    </recommendedName>
</protein>
<organism evidence="9 10">
    <name type="scientific">Pseudomarimonas salicorniae</name>
    <dbReference type="NCBI Taxonomy" id="2933270"/>
    <lineage>
        <taxon>Bacteria</taxon>
        <taxon>Pseudomonadati</taxon>
        <taxon>Pseudomonadota</taxon>
        <taxon>Gammaproteobacteria</taxon>
        <taxon>Lysobacterales</taxon>
        <taxon>Lysobacteraceae</taxon>
        <taxon>Pseudomarimonas</taxon>
    </lineage>
</organism>
<feature type="binding site" evidence="6">
    <location>
        <position position="129"/>
    </location>
    <ligand>
        <name>NAD(+)</name>
        <dbReference type="ChEBI" id="CHEBI:57540"/>
    </ligand>
</feature>
<dbReference type="PANTHER" id="PTHR21256:SF2">
    <property type="entry name" value="HISTIDINE BIOSYNTHESIS TRIFUNCTIONAL PROTEIN"/>
    <property type="match status" value="1"/>
</dbReference>
<feature type="binding site" evidence="6">
    <location>
        <position position="363"/>
    </location>
    <ligand>
        <name>substrate</name>
    </ligand>
</feature>
<dbReference type="PRINTS" id="PR00083">
    <property type="entry name" value="HOLDHDRGNASE"/>
</dbReference>
<dbReference type="GO" id="GO:0004399">
    <property type="term" value="F:histidinol dehydrogenase activity"/>
    <property type="evidence" value="ECO:0007669"/>
    <property type="project" value="UniProtKB-EC"/>
</dbReference>
<proteinExistence type="inferred from homology"/>
<keyword evidence="6" id="KW-0520">NAD</keyword>
<feature type="binding site" evidence="6">
    <location>
        <position position="363"/>
    </location>
    <ligand>
        <name>Zn(2+)</name>
        <dbReference type="ChEBI" id="CHEBI:29105"/>
    </ligand>
</feature>
<dbReference type="Pfam" id="PF00815">
    <property type="entry name" value="Histidinol_dh"/>
    <property type="match status" value="1"/>
</dbReference>
<feature type="binding site" evidence="6">
    <location>
        <position position="262"/>
    </location>
    <ligand>
        <name>Zn(2+)</name>
        <dbReference type="ChEBI" id="CHEBI:29105"/>
    </ligand>
</feature>
<keyword evidence="6" id="KW-0368">Histidine biosynthesis</keyword>
<feature type="binding site" evidence="6">
    <location>
        <position position="330"/>
    </location>
    <ligand>
        <name>substrate</name>
    </ligand>
</feature>
<evidence type="ECO:0000313" key="9">
    <source>
        <dbReference type="EMBL" id="MCK7595400.1"/>
    </source>
</evidence>
<comment type="caution">
    <text evidence="9">The sequence shown here is derived from an EMBL/GenBank/DDBJ whole genome shotgun (WGS) entry which is preliminary data.</text>
</comment>
<comment type="catalytic activity">
    <reaction evidence="6">
        <text>L-histidinol + 2 NAD(+) + H2O = L-histidine + 2 NADH + 3 H(+)</text>
        <dbReference type="Rhea" id="RHEA:20641"/>
        <dbReference type="ChEBI" id="CHEBI:15377"/>
        <dbReference type="ChEBI" id="CHEBI:15378"/>
        <dbReference type="ChEBI" id="CHEBI:57540"/>
        <dbReference type="ChEBI" id="CHEBI:57595"/>
        <dbReference type="ChEBI" id="CHEBI:57699"/>
        <dbReference type="ChEBI" id="CHEBI:57945"/>
        <dbReference type="EC" id="1.1.1.23"/>
    </reaction>
</comment>
<accession>A0ABT0GLH4</accession>
<evidence type="ECO:0000256" key="1">
    <source>
        <dbReference type="ARBA" id="ARBA00010178"/>
    </source>
</evidence>
<dbReference type="HAMAP" id="MF_01024">
    <property type="entry name" value="HisD"/>
    <property type="match status" value="1"/>
</dbReference>
<feature type="binding site" evidence="6">
    <location>
        <position position="262"/>
    </location>
    <ligand>
        <name>substrate</name>
    </ligand>
</feature>
<dbReference type="EMBL" id="JALNMH010000017">
    <property type="protein sequence ID" value="MCK7595400.1"/>
    <property type="molecule type" value="Genomic_DNA"/>
</dbReference>
<dbReference type="PIRSF" id="PIRSF000099">
    <property type="entry name" value="Histidinol_dh"/>
    <property type="match status" value="1"/>
</dbReference>
<dbReference type="Gene3D" id="3.40.50.1980">
    <property type="entry name" value="Nitrogenase molybdenum iron protein domain"/>
    <property type="match status" value="2"/>
</dbReference>
<keyword evidence="4 6" id="KW-0862">Zinc</keyword>
<feature type="binding site" evidence="6">
    <location>
        <position position="240"/>
    </location>
    <ligand>
        <name>substrate</name>
    </ligand>
</feature>
<comment type="cofactor">
    <cofactor evidence="6">
        <name>Zn(2+)</name>
        <dbReference type="ChEBI" id="CHEBI:29105"/>
    </cofactor>
    <text evidence="6">Binds 1 zinc ion per subunit.</text>
</comment>
<dbReference type="EC" id="1.1.1.23" evidence="6"/>
<gene>
    <name evidence="6 9" type="primary">hisD</name>
    <name evidence="9" type="ORF">M0G41_17205</name>
</gene>
<feature type="binding site" evidence="6">
    <location>
        <position position="417"/>
    </location>
    <ligand>
        <name>substrate</name>
    </ligand>
</feature>
<dbReference type="Gene3D" id="1.20.5.1300">
    <property type="match status" value="1"/>
</dbReference>
<evidence type="ECO:0000256" key="8">
    <source>
        <dbReference type="RuleBase" id="RU004175"/>
    </source>
</evidence>
<dbReference type="InterPro" id="IPR012131">
    <property type="entry name" value="Hstdl_DH"/>
</dbReference>
<comment type="pathway">
    <text evidence="6">Amino-acid biosynthesis; L-histidine biosynthesis; L-histidine from 5-phospho-alpha-D-ribose 1-diphosphate: step 9/9.</text>
</comment>
<feature type="binding site" evidence="6">
    <location>
        <position position="191"/>
    </location>
    <ligand>
        <name>NAD(+)</name>
        <dbReference type="ChEBI" id="CHEBI:57540"/>
    </ligand>
</feature>